<sequence>MTVDPFELYIIAFFSAWFALIAGFIWLTWRIGNAIDERHTRRSCDCDEAYKPDEYSVTIGPCKPGECRVCDEAYEAEIEKERNR</sequence>
<keyword evidence="1" id="KW-0812">Transmembrane</keyword>
<organism evidence="2">
    <name type="scientific">marine sediment metagenome</name>
    <dbReference type="NCBI Taxonomy" id="412755"/>
    <lineage>
        <taxon>unclassified sequences</taxon>
        <taxon>metagenomes</taxon>
        <taxon>ecological metagenomes</taxon>
    </lineage>
</organism>
<evidence type="ECO:0000256" key="1">
    <source>
        <dbReference type="SAM" id="Phobius"/>
    </source>
</evidence>
<dbReference type="AlphaFoldDB" id="A0A0F9L8J0"/>
<gene>
    <name evidence="2" type="ORF">LCGC14_1231060</name>
</gene>
<name>A0A0F9L8J0_9ZZZZ</name>
<keyword evidence="1" id="KW-1133">Transmembrane helix</keyword>
<keyword evidence="1" id="KW-0472">Membrane</keyword>
<reference evidence="2" key="1">
    <citation type="journal article" date="2015" name="Nature">
        <title>Complex archaea that bridge the gap between prokaryotes and eukaryotes.</title>
        <authorList>
            <person name="Spang A."/>
            <person name="Saw J.H."/>
            <person name="Jorgensen S.L."/>
            <person name="Zaremba-Niedzwiedzka K."/>
            <person name="Martijn J."/>
            <person name="Lind A.E."/>
            <person name="van Eijk R."/>
            <person name="Schleper C."/>
            <person name="Guy L."/>
            <person name="Ettema T.J."/>
        </authorList>
    </citation>
    <scope>NUCLEOTIDE SEQUENCE</scope>
</reference>
<proteinExistence type="predicted"/>
<dbReference type="EMBL" id="LAZR01006569">
    <property type="protein sequence ID" value="KKM91189.1"/>
    <property type="molecule type" value="Genomic_DNA"/>
</dbReference>
<accession>A0A0F9L8J0</accession>
<feature type="transmembrane region" description="Helical" evidence="1">
    <location>
        <begin position="6"/>
        <end position="29"/>
    </location>
</feature>
<protein>
    <submittedName>
        <fullName evidence="2">Uncharacterized protein</fullName>
    </submittedName>
</protein>
<comment type="caution">
    <text evidence="2">The sequence shown here is derived from an EMBL/GenBank/DDBJ whole genome shotgun (WGS) entry which is preliminary data.</text>
</comment>
<evidence type="ECO:0000313" key="2">
    <source>
        <dbReference type="EMBL" id="KKM91189.1"/>
    </source>
</evidence>